<feature type="transmembrane region" description="Helical" evidence="6">
    <location>
        <begin position="14"/>
        <end position="36"/>
    </location>
</feature>
<dbReference type="PANTHER" id="PTHR23504:SF15">
    <property type="entry name" value="MAJOR FACILITATOR SUPERFAMILY (MFS) PROFILE DOMAIN-CONTAINING PROTEIN"/>
    <property type="match status" value="1"/>
</dbReference>
<evidence type="ECO:0000259" key="7">
    <source>
        <dbReference type="PROSITE" id="PS50850"/>
    </source>
</evidence>
<dbReference type="GO" id="GO:0016020">
    <property type="term" value="C:membrane"/>
    <property type="evidence" value="ECO:0007669"/>
    <property type="project" value="UniProtKB-SubCell"/>
</dbReference>
<dbReference type="InterPro" id="IPR011701">
    <property type="entry name" value="MFS"/>
</dbReference>
<name>A0A8J5V190_9ASCO</name>
<evidence type="ECO:0000256" key="3">
    <source>
        <dbReference type="ARBA" id="ARBA00022692"/>
    </source>
</evidence>
<evidence type="ECO:0000256" key="6">
    <source>
        <dbReference type="SAM" id="Phobius"/>
    </source>
</evidence>
<comment type="subcellular location">
    <subcellularLocation>
        <location evidence="1">Membrane</location>
        <topology evidence="1">Multi-pass membrane protein</topology>
    </subcellularLocation>
</comment>
<evidence type="ECO:0000256" key="5">
    <source>
        <dbReference type="ARBA" id="ARBA00023136"/>
    </source>
</evidence>
<dbReference type="Proteomes" id="UP000694255">
    <property type="component" value="Unassembled WGS sequence"/>
</dbReference>
<dbReference type="Pfam" id="PF07690">
    <property type="entry name" value="MFS_1"/>
    <property type="match status" value="1"/>
</dbReference>
<reference evidence="8 9" key="1">
    <citation type="journal article" date="2021" name="DNA Res.">
        <title>Genome analysis of Candida subhashii reveals its hybrid nature and dual mitochondrial genome conformations.</title>
        <authorList>
            <person name="Mixao V."/>
            <person name="Hegedusova E."/>
            <person name="Saus E."/>
            <person name="Pryszcz L.P."/>
            <person name="Cillingova A."/>
            <person name="Nosek J."/>
            <person name="Gabaldon T."/>
        </authorList>
    </citation>
    <scope>NUCLEOTIDE SEQUENCE [LARGE SCALE GENOMIC DNA]</scope>
    <source>
        <strain evidence="8 9">CBS 10753</strain>
    </source>
</reference>
<dbReference type="EMBL" id="JAGSYN010000102">
    <property type="protein sequence ID" value="KAG7664219.1"/>
    <property type="molecule type" value="Genomic_DNA"/>
</dbReference>
<comment type="caution">
    <text evidence="8">The sequence shown here is derived from an EMBL/GenBank/DDBJ whole genome shotgun (WGS) entry which is preliminary data.</text>
</comment>
<dbReference type="InterPro" id="IPR020846">
    <property type="entry name" value="MFS_dom"/>
</dbReference>
<evidence type="ECO:0000313" key="9">
    <source>
        <dbReference type="Proteomes" id="UP000694255"/>
    </source>
</evidence>
<gene>
    <name evidence="8" type="ORF">J8A68_002233</name>
</gene>
<dbReference type="GeneID" id="73469034"/>
<dbReference type="GO" id="GO:0022857">
    <property type="term" value="F:transmembrane transporter activity"/>
    <property type="evidence" value="ECO:0007669"/>
    <property type="project" value="InterPro"/>
</dbReference>
<feature type="transmembrane region" description="Helical" evidence="6">
    <location>
        <begin position="173"/>
        <end position="194"/>
    </location>
</feature>
<evidence type="ECO:0000256" key="1">
    <source>
        <dbReference type="ARBA" id="ARBA00004141"/>
    </source>
</evidence>
<feature type="transmembrane region" description="Helical" evidence="6">
    <location>
        <begin position="365"/>
        <end position="385"/>
    </location>
</feature>
<keyword evidence="3 6" id="KW-0812">Transmembrane</keyword>
<keyword evidence="5 6" id="KW-0472">Membrane</keyword>
<proteinExistence type="predicted"/>
<evidence type="ECO:0000256" key="2">
    <source>
        <dbReference type="ARBA" id="ARBA00022448"/>
    </source>
</evidence>
<dbReference type="PROSITE" id="PS50850">
    <property type="entry name" value="MFS"/>
    <property type="match status" value="1"/>
</dbReference>
<feature type="transmembrane region" description="Helical" evidence="6">
    <location>
        <begin position="48"/>
        <end position="67"/>
    </location>
</feature>
<sequence>MIRDFNIAKDPADIATYSGYLSAAFSFFQFLCCVQWGKASDSVGRKRILLCGLVGTAFSMLLFGFSPNFYMAMFARCLMGCLNGNISVMRTAIGEVATERRHQGIAFTSYSLLWNIGAVLGPMIGGSKYLTRPKSREDDLDDGSLIARFFMNTFENSGNDNAYERFLNKFPYALSNIVVASFLAFSFIMGFLFLEEPNERFKHRKDIGLEIGDFILRRLGFEVPVRPWKRGNQNVREETPLINDTPEELYATTLSDDEDDASISSFVPVSRKYSSAVARRYSSNQLGPVISNDGRSILTTNIPQSFSRDIFTPAVIQSIVSNFLICFHNVIYSEFLPVLLAAELLPKELEFPFKIVGGFGYDNNMIGNLLSSTGLIAAFGILILYPYIERNVKTINILRFSSIFYPIAYFILPYLVFTRSQYNPENPEWLTKLLLYLVCSLYACAASIGFPTILVLLHRASPAKHRAFINGTTLSMTSLSRFVGPISWGYFIAYSDRKEVAELSWFVLGVVACGCCLQNFYMSDHEEEDEEHNHNEDEN</sequence>
<dbReference type="PANTHER" id="PTHR23504">
    <property type="entry name" value="MAJOR FACILITATOR SUPERFAMILY DOMAIN-CONTAINING PROTEIN 10"/>
    <property type="match status" value="1"/>
</dbReference>
<keyword evidence="9" id="KW-1185">Reference proteome</keyword>
<dbReference type="OrthoDB" id="10262656at2759"/>
<dbReference type="AlphaFoldDB" id="A0A8J5V190"/>
<accession>A0A8J5V190</accession>
<dbReference type="RefSeq" id="XP_049264451.1">
    <property type="nucleotide sequence ID" value="XM_049405961.1"/>
</dbReference>
<protein>
    <recommendedName>
        <fullName evidence="7">Major facilitator superfamily (MFS) profile domain-containing protein</fullName>
    </recommendedName>
</protein>
<evidence type="ECO:0000313" key="8">
    <source>
        <dbReference type="EMBL" id="KAG7664219.1"/>
    </source>
</evidence>
<organism evidence="8 9">
    <name type="scientific">[Candida] subhashii</name>
    <dbReference type="NCBI Taxonomy" id="561895"/>
    <lineage>
        <taxon>Eukaryota</taxon>
        <taxon>Fungi</taxon>
        <taxon>Dikarya</taxon>
        <taxon>Ascomycota</taxon>
        <taxon>Saccharomycotina</taxon>
        <taxon>Pichiomycetes</taxon>
        <taxon>Debaryomycetaceae</taxon>
        <taxon>Spathaspora</taxon>
    </lineage>
</organism>
<feature type="domain" description="Major facilitator superfamily (MFS) profile" evidence="7">
    <location>
        <begin position="1"/>
        <end position="527"/>
    </location>
</feature>
<feature type="transmembrane region" description="Helical" evidence="6">
    <location>
        <begin position="433"/>
        <end position="456"/>
    </location>
</feature>
<keyword evidence="2" id="KW-0813">Transport</keyword>
<feature type="transmembrane region" description="Helical" evidence="6">
    <location>
        <begin position="397"/>
        <end position="417"/>
    </location>
</feature>
<evidence type="ECO:0000256" key="4">
    <source>
        <dbReference type="ARBA" id="ARBA00022989"/>
    </source>
</evidence>
<keyword evidence="4 6" id="KW-1133">Transmembrane helix</keyword>